<evidence type="ECO:0000313" key="2">
    <source>
        <dbReference type="EMBL" id="STO19973.1"/>
    </source>
</evidence>
<keyword evidence="3" id="KW-1185">Reference proteome</keyword>
<feature type="signal peptide" evidence="1">
    <location>
        <begin position="1"/>
        <end position="28"/>
    </location>
</feature>
<accession>A0A377G5D6</accession>
<proteinExistence type="predicted"/>
<gene>
    <name evidence="2" type="ORF">NCTC11370_00018</name>
</gene>
<dbReference type="Gene3D" id="2.60.40.10">
    <property type="entry name" value="Immunoglobulins"/>
    <property type="match status" value="2"/>
</dbReference>
<dbReference type="STRING" id="1094715.GCA_000236165_00018"/>
<dbReference type="OrthoDB" id="5654229at2"/>
<reference evidence="2 3" key="1">
    <citation type="submission" date="2018-06" db="EMBL/GenBank/DDBJ databases">
        <authorList>
            <consortium name="Pathogen Informatics"/>
            <person name="Doyle S."/>
        </authorList>
    </citation>
    <scope>NUCLEOTIDE SEQUENCE [LARGE SCALE GENOMIC DNA]</scope>
    <source>
        <strain evidence="2 3">NCTC11370</strain>
    </source>
</reference>
<dbReference type="InterPro" id="IPR013783">
    <property type="entry name" value="Ig-like_fold"/>
</dbReference>
<sequence length="634" mass="66011">MRCFISKRLYFALLFILPLHLIWAAATAGELATLSINSEDTVGVCATSLQNCVIQISLNRPQCLPKPGAVTITNNSKIVAKNIRASSSDSNFINYVIQNNGCPSSLSPGQSCTISFFTNTSIAFLISNVLVKGTNTSSTFFDMRALTCVSSQARLSASPTSVNLTYAGASKSVTVTNSGNAGANNVQATFNSPSLGISVTSNCPSVLAPNASCQFTFTPGPNAGSTSVTIAGSNTVNSVTIGITETIPQATLSVSPTTLNIHAGGETQSVTVTNIGTLDASVVQASLAPSPSLNIVVTNSCPSSLAPNTSCQITFQSGNVTGTTTATIFGANTSNSIPVTINVIPVAATTISVPTTAIIPLDDPAGINVTVLNLTSNPAYNVKINLPSAWTTVSSTTCPVIGGNGSCTINIASNAFSPAVAQGGILVDGDNISSPPSIALAFSYFDYLIYSVQGLFNIYVVKDVDESSGYVWSLNTTSIPGITETSTVSGGDVCDGATDGSCDTNQIFSFYQPPATPPDNAATLCYQITNDNSGSVMQGTWYLPAICELGIYTPSLPNSSNAGCPSGIENIFSNLYSLGFLTDLTGRYWSSTEYSSPQSNAWYQEFFGNQQSTQGVEVRPSLHRVRCVRAFLTV</sequence>
<name>A0A377G5D6_9GAMM</name>
<dbReference type="Proteomes" id="UP000254554">
    <property type="component" value="Unassembled WGS sequence"/>
</dbReference>
<evidence type="ECO:0000313" key="3">
    <source>
        <dbReference type="Proteomes" id="UP000254554"/>
    </source>
</evidence>
<protein>
    <submittedName>
        <fullName evidence="2">Uncharacterized protein</fullName>
    </submittedName>
</protein>
<dbReference type="RefSeq" id="WP_019349421.1">
    <property type="nucleotide sequence ID" value="NZ_JAPHOO010000002.1"/>
</dbReference>
<dbReference type="EMBL" id="UGGT01000001">
    <property type="protein sequence ID" value="STO19973.1"/>
    <property type="molecule type" value="Genomic_DNA"/>
</dbReference>
<dbReference type="AlphaFoldDB" id="A0A377G5D6"/>
<evidence type="ECO:0000256" key="1">
    <source>
        <dbReference type="SAM" id="SignalP"/>
    </source>
</evidence>
<feature type="chain" id="PRO_5016963111" evidence="1">
    <location>
        <begin position="29"/>
        <end position="634"/>
    </location>
</feature>
<organism evidence="2 3">
    <name type="scientific">Fluoribacter dumoffii</name>
    <dbReference type="NCBI Taxonomy" id="463"/>
    <lineage>
        <taxon>Bacteria</taxon>
        <taxon>Pseudomonadati</taxon>
        <taxon>Pseudomonadota</taxon>
        <taxon>Gammaproteobacteria</taxon>
        <taxon>Legionellales</taxon>
        <taxon>Legionellaceae</taxon>
        <taxon>Fluoribacter</taxon>
    </lineage>
</organism>
<keyword evidence="1" id="KW-0732">Signal</keyword>
<dbReference type="GeneID" id="93294410"/>